<feature type="region of interest" description="Disordered" evidence="1">
    <location>
        <begin position="68"/>
        <end position="87"/>
    </location>
</feature>
<dbReference type="GO" id="GO:0005737">
    <property type="term" value="C:cytoplasm"/>
    <property type="evidence" value="ECO:0007669"/>
    <property type="project" value="TreeGrafter"/>
</dbReference>
<protein>
    <recommendedName>
        <fullName evidence="2">PSP1 C-terminal domain-containing protein</fullName>
    </recommendedName>
</protein>
<feature type="compositionally biased region" description="Pro residues" evidence="1">
    <location>
        <begin position="586"/>
        <end position="596"/>
    </location>
</feature>
<dbReference type="Pfam" id="PF04468">
    <property type="entry name" value="PSP1"/>
    <property type="match status" value="1"/>
</dbReference>
<feature type="compositionally biased region" description="Polar residues" evidence="1">
    <location>
        <begin position="69"/>
        <end position="87"/>
    </location>
</feature>
<dbReference type="Proteomes" id="UP001360560">
    <property type="component" value="Unassembled WGS sequence"/>
</dbReference>
<feature type="compositionally biased region" description="Low complexity" evidence="1">
    <location>
        <begin position="659"/>
        <end position="670"/>
    </location>
</feature>
<proteinExistence type="predicted"/>
<gene>
    <name evidence="3" type="ORF">DASC09_035530</name>
</gene>
<feature type="region of interest" description="Disordered" evidence="1">
    <location>
        <begin position="659"/>
        <end position="690"/>
    </location>
</feature>
<feature type="region of interest" description="Disordered" evidence="1">
    <location>
        <begin position="127"/>
        <end position="146"/>
    </location>
</feature>
<sequence length="690" mass="77214">MFLYNQQDRPIFNSPESLRTSTSPDSVYSSSFSRANTPVNFANTPATTAENTPVQYKEMEVNREFQFGRAQSTSSATSPSNLPNISVSDDMEKYISDLTTEGSTEPAQPIRSVSPFHLSNSIWDSSSAFTSPHKSQESSSSFMADNSPLKALPGRTNSLPKSATLSIDINQANGPNIKKPIGSASFSGSSNTLTLGEQHSRKLSGGDSIWGNFTPSSEFFGKSITSNDMTSLNSGINYLNIKQDAPAHPQQQLKSPLLASFNNKYSYTNNNGIDAFSPAKDSFFVGNANAASVPRSATGFFEQQPQQQPQQPQQLSQASMAQILNYFTRSEDSQIQQLTLEGLKNLNYDKVFSSKAGQLPRFLLPGQDANLNDAAFNMQQQQQQQQHQHQLVLVSFKNGRLDIFFHPLNNAFNPLKVGDLVFVEADRGKDLGMVVSTDISIDDARLIKMIQNEEQTDALRFDNNDVANNNNNNPPQPHIPKQVVRTAMPHEVSQIIHKQSDELKALAIMQSKIIIHKVPMKVLGAEYQWDRRKLTFYYVANKRIDFRDLVKDIFRIYKTRIWMCAVTPTDMSIKDSIVDESMIPPPQQFQFPPAPNATPMKVDAHQRQPSLIRHENLDSISSINSDLNNNYSYSTLPVNFHQQQSSFGQLSFNNMPMQMQPQVQSQNPQQQHHHQRQYTSSGLTANVWNA</sequence>
<name>A0AAV5QMW4_9ASCO</name>
<dbReference type="NCBIfam" id="NF041131">
    <property type="entry name" value="RicT_YaaT_fam"/>
    <property type="match status" value="1"/>
</dbReference>
<feature type="compositionally biased region" description="Polar residues" evidence="1">
    <location>
        <begin position="678"/>
        <end position="690"/>
    </location>
</feature>
<dbReference type="InterPro" id="IPR007557">
    <property type="entry name" value="PSP1_C"/>
</dbReference>
<dbReference type="PROSITE" id="PS51411">
    <property type="entry name" value="PSP1_C"/>
    <property type="match status" value="1"/>
</dbReference>
<dbReference type="InterPro" id="IPR047767">
    <property type="entry name" value="PSP1-like"/>
</dbReference>
<feature type="region of interest" description="Disordered" evidence="1">
    <location>
        <begin position="586"/>
        <end position="606"/>
    </location>
</feature>
<comment type="caution">
    <text evidence="3">The sequence shown here is derived from an EMBL/GenBank/DDBJ whole genome shotgun (WGS) entry which is preliminary data.</text>
</comment>
<dbReference type="EMBL" id="BTFZ01000011">
    <property type="protein sequence ID" value="GMM36228.1"/>
    <property type="molecule type" value="Genomic_DNA"/>
</dbReference>
<keyword evidence="4" id="KW-1185">Reference proteome</keyword>
<feature type="compositionally biased region" description="Polar residues" evidence="1">
    <location>
        <begin position="1"/>
        <end position="20"/>
    </location>
</feature>
<evidence type="ECO:0000256" key="1">
    <source>
        <dbReference type="SAM" id="MobiDB-lite"/>
    </source>
</evidence>
<dbReference type="PANTHER" id="PTHR43830:SF3">
    <property type="entry name" value="PROTEIN PSP1"/>
    <property type="match status" value="1"/>
</dbReference>
<feature type="compositionally biased region" description="Polar residues" evidence="1">
    <location>
        <begin position="127"/>
        <end position="144"/>
    </location>
</feature>
<feature type="compositionally biased region" description="Low complexity" evidence="1">
    <location>
        <begin position="21"/>
        <end position="33"/>
    </location>
</feature>
<dbReference type="AlphaFoldDB" id="A0AAV5QMW4"/>
<feature type="domain" description="PSP1 C-terminal" evidence="2">
    <location>
        <begin position="481"/>
        <end position="566"/>
    </location>
</feature>
<evidence type="ECO:0000259" key="2">
    <source>
        <dbReference type="PROSITE" id="PS51411"/>
    </source>
</evidence>
<accession>A0AAV5QMW4</accession>
<dbReference type="PANTHER" id="PTHR43830">
    <property type="entry name" value="PROTEIN PSP1"/>
    <property type="match status" value="1"/>
</dbReference>
<dbReference type="GeneID" id="90074203"/>
<dbReference type="RefSeq" id="XP_064853224.1">
    <property type="nucleotide sequence ID" value="XM_064997152.1"/>
</dbReference>
<organism evidence="3 4">
    <name type="scientific">Saccharomycopsis crataegensis</name>
    <dbReference type="NCBI Taxonomy" id="43959"/>
    <lineage>
        <taxon>Eukaryota</taxon>
        <taxon>Fungi</taxon>
        <taxon>Dikarya</taxon>
        <taxon>Ascomycota</taxon>
        <taxon>Saccharomycotina</taxon>
        <taxon>Saccharomycetes</taxon>
        <taxon>Saccharomycopsidaceae</taxon>
        <taxon>Saccharomycopsis</taxon>
    </lineage>
</organism>
<evidence type="ECO:0000313" key="4">
    <source>
        <dbReference type="Proteomes" id="UP001360560"/>
    </source>
</evidence>
<evidence type="ECO:0000313" key="3">
    <source>
        <dbReference type="EMBL" id="GMM36228.1"/>
    </source>
</evidence>
<feature type="region of interest" description="Disordered" evidence="1">
    <location>
        <begin position="1"/>
        <end position="46"/>
    </location>
</feature>
<reference evidence="3 4" key="1">
    <citation type="journal article" date="2023" name="Elife">
        <title>Identification of key yeast species and microbe-microbe interactions impacting larval growth of Drosophila in the wild.</title>
        <authorList>
            <person name="Mure A."/>
            <person name="Sugiura Y."/>
            <person name="Maeda R."/>
            <person name="Honda K."/>
            <person name="Sakurai N."/>
            <person name="Takahashi Y."/>
            <person name="Watada M."/>
            <person name="Katoh T."/>
            <person name="Gotoh A."/>
            <person name="Gotoh Y."/>
            <person name="Taniguchi I."/>
            <person name="Nakamura K."/>
            <person name="Hayashi T."/>
            <person name="Katayama T."/>
            <person name="Uemura T."/>
            <person name="Hattori Y."/>
        </authorList>
    </citation>
    <scope>NUCLEOTIDE SEQUENCE [LARGE SCALE GENOMIC DNA]</scope>
    <source>
        <strain evidence="3 4">SC-9</strain>
    </source>
</reference>